<organism evidence="1 2">
    <name type="scientific">Devosia pacifica</name>
    <dbReference type="NCBI Taxonomy" id="1335967"/>
    <lineage>
        <taxon>Bacteria</taxon>
        <taxon>Pseudomonadati</taxon>
        <taxon>Pseudomonadota</taxon>
        <taxon>Alphaproteobacteria</taxon>
        <taxon>Hyphomicrobiales</taxon>
        <taxon>Devosiaceae</taxon>
        <taxon>Devosia</taxon>
    </lineage>
</organism>
<proteinExistence type="predicted"/>
<reference evidence="1" key="1">
    <citation type="journal article" date="2014" name="Int. J. Syst. Evol. Microbiol.">
        <title>Complete genome sequence of Corynebacterium casei LMG S-19264T (=DSM 44701T), isolated from a smear-ripened cheese.</title>
        <authorList>
            <consortium name="US DOE Joint Genome Institute (JGI-PGF)"/>
            <person name="Walter F."/>
            <person name="Albersmeier A."/>
            <person name="Kalinowski J."/>
            <person name="Ruckert C."/>
        </authorList>
    </citation>
    <scope>NUCLEOTIDE SEQUENCE</scope>
    <source>
        <strain evidence="1">KCTC 32437</strain>
    </source>
</reference>
<dbReference type="EMBL" id="BMZE01000003">
    <property type="protein sequence ID" value="GHA31461.1"/>
    <property type="molecule type" value="Genomic_DNA"/>
</dbReference>
<evidence type="ECO:0000313" key="2">
    <source>
        <dbReference type="Proteomes" id="UP000646579"/>
    </source>
</evidence>
<reference evidence="1" key="2">
    <citation type="submission" date="2020-09" db="EMBL/GenBank/DDBJ databases">
        <authorList>
            <person name="Sun Q."/>
            <person name="Kim S."/>
        </authorList>
    </citation>
    <scope>NUCLEOTIDE SEQUENCE</scope>
    <source>
        <strain evidence="1">KCTC 32437</strain>
    </source>
</reference>
<comment type="caution">
    <text evidence="1">The sequence shown here is derived from an EMBL/GenBank/DDBJ whole genome shotgun (WGS) entry which is preliminary data.</text>
</comment>
<gene>
    <name evidence="1" type="ORF">GCM10007989_29410</name>
</gene>
<dbReference type="Proteomes" id="UP000646579">
    <property type="component" value="Unassembled WGS sequence"/>
</dbReference>
<keyword evidence="2" id="KW-1185">Reference proteome</keyword>
<protein>
    <submittedName>
        <fullName evidence="1">Uncharacterized protein</fullName>
    </submittedName>
</protein>
<evidence type="ECO:0000313" key="1">
    <source>
        <dbReference type="EMBL" id="GHA31461.1"/>
    </source>
</evidence>
<name>A0A918SCC0_9HYPH</name>
<accession>A0A918SCC0</accession>
<sequence length="139" mass="15273">MLAATEGAPWRAGTGQGLGLPRVPADRSGGTMSTALDLIRVILREEELDDAGARHALEAALLLEIDPLEYCIHRRGLAPEIVWERAAEWVGMSFLARVPPSLRAGSTTSIWRIWVAVPRFASMWPTERFTSAPPTSRHC</sequence>
<dbReference type="AlphaFoldDB" id="A0A918SCC0"/>